<organism evidence="2 3">
    <name type="scientific">Bacteroides stercoris ATCC 43183</name>
    <dbReference type="NCBI Taxonomy" id="449673"/>
    <lineage>
        <taxon>Bacteria</taxon>
        <taxon>Pseudomonadati</taxon>
        <taxon>Bacteroidota</taxon>
        <taxon>Bacteroidia</taxon>
        <taxon>Bacteroidales</taxon>
        <taxon>Bacteroidaceae</taxon>
        <taxon>Bacteroides</taxon>
    </lineage>
</organism>
<evidence type="ECO:0000313" key="3">
    <source>
        <dbReference type="Proteomes" id="UP000004713"/>
    </source>
</evidence>
<dbReference type="InterPro" id="IPR011050">
    <property type="entry name" value="Pectin_lyase_fold/virulence"/>
</dbReference>
<reference evidence="2 3" key="2">
    <citation type="submission" date="2007-11" db="EMBL/GenBank/DDBJ databases">
        <authorList>
            <person name="Fulton L."/>
            <person name="Clifton S."/>
            <person name="Fulton B."/>
            <person name="Xu J."/>
            <person name="Minx P."/>
            <person name="Pepin K.H."/>
            <person name="Johnson M."/>
            <person name="Thiruvilangam P."/>
            <person name="Bhonagiri V."/>
            <person name="Nash W.E."/>
            <person name="Mardis E.R."/>
            <person name="Wilson R.K."/>
        </authorList>
    </citation>
    <scope>NUCLEOTIDE SEQUENCE [LARGE SCALE GENOMIC DNA]</scope>
    <source>
        <strain evidence="2 3">ATCC 43183</strain>
    </source>
</reference>
<dbReference type="Pfam" id="PF16130">
    <property type="entry name" value="DUF4842"/>
    <property type="match status" value="1"/>
</dbReference>
<evidence type="ECO:0000259" key="1">
    <source>
        <dbReference type="Pfam" id="PF16130"/>
    </source>
</evidence>
<dbReference type="SUPFAM" id="SSF51126">
    <property type="entry name" value="Pectin lyase-like"/>
    <property type="match status" value="1"/>
</dbReference>
<comment type="caution">
    <text evidence="2">The sequence shown here is derived from an EMBL/GenBank/DDBJ whole genome shotgun (WGS) entry which is preliminary data.</text>
</comment>
<feature type="domain" description="DUF4842" evidence="1">
    <location>
        <begin position="665"/>
        <end position="874"/>
    </location>
</feature>
<gene>
    <name evidence="2" type="ORF">BACSTE_00485</name>
</gene>
<evidence type="ECO:0000313" key="2">
    <source>
        <dbReference type="EMBL" id="EDS16355.1"/>
    </source>
</evidence>
<dbReference type="InterPro" id="IPR032295">
    <property type="entry name" value="DUF4842"/>
</dbReference>
<proteinExistence type="predicted"/>
<dbReference type="Proteomes" id="UP000004713">
    <property type="component" value="Unassembled WGS sequence"/>
</dbReference>
<sequence length="893" mass="99466">MIILFNKQTKHKNIINQPMELFYRFSVVVAIVSTLALSSCTDDVYDPERGIQTKPKENPLGEDFTAPDGFDWSMVNTVNLNVEINDEFDGRYKYLIEIFTANPISDISAVPIAVGTANKNGNYNAEINVSKAATRLFIRQTDPKQRKEIYEYSIPENGGILECKLYNVSTGTRTRATNKTAGNSHSAFEAAQAAGITEIADKEYKEAEVIPAVPSVSDGYIDPWNTGTLANGAKYIIGKEYTSDSPYTIQLKTNSGRATVFVQGVWKLSGWSSLNSNLDIYVMGGGRIIANNLTIGNENTLTLQHDGSLECTSLSLGCPTKNFGTISTNGSLTMNLGKQPELFNAGKIEVADKITINGSNVINHGTLNAHELNFIDARILNKADLNSATNIKLNGGRLFNYGSVRFDETDGKTRTNNSTATVIINHYEARISGYEIEGGLSVYNDGFIETSKFTNSSSDVLYNSCTVIVKKEFKFRNVTLNKGAITAGRANETDTEWLPVPEIESLTDSKFTLIDGSMIKAREFEVKRGDVIFQAVNVTNNDKSMIKAEKIKFEEPTNVQLLSNNLVIEGKIEGLSQYHPFKKNESVNTGYDESKYTIETCGGIYDEGNKGEEEKDPDFPIEIKDSDVYTFAFEDNWPAYGDFDMNDLVIVMSGKKLQVDKNGIVTRLRMTLELRAAGAAKTLGAGIRFTKLSQAMKPDKFRTNGKDVSFENKQSIPTYLLFSDACTELWGSQYTDTEKRINTLENGPFKKDTKEYNIIMEFPVSANVKPEDLNINNIDIFAITAPATTQRRRTEVHVAGFAPTDLGGTHYFNSGNDDSSVAENRYYLSKENLAWAVVIPQEFAWPFENRNVTMVYDKFRSWITTGGQQDNNWYQSHNKDVYPIENLTPLNRD</sequence>
<accession>B0NLZ0</accession>
<protein>
    <recommendedName>
        <fullName evidence="1">DUF4842 domain-containing protein</fullName>
    </recommendedName>
</protein>
<reference evidence="2 3" key="1">
    <citation type="submission" date="2007-11" db="EMBL/GenBank/DDBJ databases">
        <title>Draft genome sequence of Bacteroides stercoris(ATCC 43183).</title>
        <authorList>
            <person name="Sudarsanam P."/>
            <person name="Ley R."/>
            <person name="Guruge J."/>
            <person name="Turnbaugh P.J."/>
            <person name="Mahowald M."/>
            <person name="Liep D."/>
            <person name="Gordon J."/>
        </authorList>
    </citation>
    <scope>NUCLEOTIDE SEQUENCE [LARGE SCALE GENOMIC DNA]</scope>
    <source>
        <strain evidence="2 3">ATCC 43183</strain>
    </source>
</reference>
<name>B0NLZ0_BACSE</name>
<dbReference type="HOGENOM" id="CLU_020783_0_0_10"/>
<dbReference type="EMBL" id="ABFZ02000016">
    <property type="protein sequence ID" value="EDS16355.1"/>
    <property type="molecule type" value="Genomic_DNA"/>
</dbReference>
<dbReference type="NCBIfam" id="TIGR04456">
    <property type="entry name" value="LruC_dom"/>
    <property type="match status" value="1"/>
</dbReference>
<dbReference type="InterPro" id="IPR031025">
    <property type="entry name" value="LruC_dom"/>
</dbReference>
<dbReference type="AlphaFoldDB" id="B0NLZ0"/>
<dbReference type="eggNOG" id="COG3391">
    <property type="taxonomic scope" value="Bacteria"/>
</dbReference>